<dbReference type="AlphaFoldDB" id="A0A2P4Y203"/>
<gene>
    <name evidence="1" type="ORF">PHPALM_11524</name>
</gene>
<organism evidence="1 2">
    <name type="scientific">Phytophthora palmivora</name>
    <dbReference type="NCBI Taxonomy" id="4796"/>
    <lineage>
        <taxon>Eukaryota</taxon>
        <taxon>Sar</taxon>
        <taxon>Stramenopiles</taxon>
        <taxon>Oomycota</taxon>
        <taxon>Peronosporomycetes</taxon>
        <taxon>Peronosporales</taxon>
        <taxon>Peronosporaceae</taxon>
        <taxon>Phytophthora</taxon>
    </lineage>
</organism>
<proteinExistence type="predicted"/>
<reference evidence="1 2" key="1">
    <citation type="journal article" date="2017" name="Genome Biol. Evol.">
        <title>Phytophthora megakarya and P. palmivora, closely related causal agents of cacao black pod rot, underwent increases in genome sizes and gene numbers by different mechanisms.</title>
        <authorList>
            <person name="Ali S.S."/>
            <person name="Shao J."/>
            <person name="Lary D.J."/>
            <person name="Kronmiller B."/>
            <person name="Shen D."/>
            <person name="Strem M.D."/>
            <person name="Amoako-Attah I."/>
            <person name="Akrofi A.Y."/>
            <person name="Begoude B.A."/>
            <person name="Ten Hoopen G.M."/>
            <person name="Coulibaly K."/>
            <person name="Kebe B.I."/>
            <person name="Melnick R.L."/>
            <person name="Guiltinan M.J."/>
            <person name="Tyler B.M."/>
            <person name="Meinhardt L.W."/>
            <person name="Bailey B.A."/>
        </authorList>
    </citation>
    <scope>NUCLEOTIDE SEQUENCE [LARGE SCALE GENOMIC DNA]</scope>
    <source>
        <strain evidence="2">sbr112.9</strain>
    </source>
</reference>
<accession>A0A2P4Y203</accession>
<comment type="caution">
    <text evidence="1">The sequence shown here is derived from an EMBL/GenBank/DDBJ whole genome shotgun (WGS) entry which is preliminary data.</text>
</comment>
<evidence type="ECO:0000313" key="1">
    <source>
        <dbReference type="EMBL" id="POM71847.1"/>
    </source>
</evidence>
<evidence type="ECO:0000313" key="2">
    <source>
        <dbReference type="Proteomes" id="UP000237271"/>
    </source>
</evidence>
<sequence>MDSCEIIWQLNKDFGQGNAAGFFELTRSWTKLTRTSWRDLRTFFAKQTARSIERLESYQVMTWSRSHDIALKCSAKYQMNFGHHHISMKKEDFTVDQVESALHCSTKAGDRDPNRSGGPILRTDLQTVKTAKTTKLTSINTIKAVVNEVKQHHNEEEKTQLET</sequence>
<dbReference type="EMBL" id="NCKW01006399">
    <property type="protein sequence ID" value="POM71847.1"/>
    <property type="molecule type" value="Genomic_DNA"/>
</dbReference>
<keyword evidence="2" id="KW-1185">Reference proteome</keyword>
<dbReference type="Proteomes" id="UP000237271">
    <property type="component" value="Unassembled WGS sequence"/>
</dbReference>
<name>A0A2P4Y203_9STRA</name>
<protein>
    <submittedName>
        <fullName evidence="1">Uncharacterized protein</fullName>
    </submittedName>
</protein>
<dbReference type="OrthoDB" id="118349at2759"/>